<sequence length="162" mass="19443">MGFLARLLRPRKRPRRDQPRHAQREQAQHEQIQQVQHEQVQWVQREQVRHEQVQRERTWPAQSRRDRAWGGQASHERRRAPNEGWYRSAACRSLTAGQVRERQFRSVGRGGLDPLEVYAFLHRVAGELATARRELTYTTEENVRIKRALRSWQSRFAPRVHR</sequence>
<evidence type="ECO:0000313" key="2">
    <source>
        <dbReference type="EMBL" id="SCL40585.1"/>
    </source>
</evidence>
<feature type="region of interest" description="Disordered" evidence="1">
    <location>
        <begin position="53"/>
        <end position="80"/>
    </location>
</feature>
<dbReference type="Proteomes" id="UP000198959">
    <property type="component" value="Unassembled WGS sequence"/>
</dbReference>
<dbReference type="STRING" id="145854.GA0074692_5874"/>
<dbReference type="Gene3D" id="6.10.250.660">
    <property type="match status" value="1"/>
</dbReference>
<feature type="compositionally biased region" description="Basic and acidic residues" evidence="1">
    <location>
        <begin position="16"/>
        <end position="28"/>
    </location>
</feature>
<reference evidence="3" key="1">
    <citation type="submission" date="2016-06" db="EMBL/GenBank/DDBJ databases">
        <authorList>
            <person name="Varghese N."/>
            <person name="Submissions Spin"/>
        </authorList>
    </citation>
    <scope>NUCLEOTIDE SEQUENCE [LARGE SCALE GENOMIC DNA]</scope>
    <source>
        <strain evidence="3">DSM 43817</strain>
    </source>
</reference>
<feature type="region of interest" description="Disordered" evidence="1">
    <location>
        <begin position="1"/>
        <end position="31"/>
    </location>
</feature>
<evidence type="ECO:0000313" key="3">
    <source>
        <dbReference type="Proteomes" id="UP000198959"/>
    </source>
</evidence>
<accession>A0A1C6TGH7</accession>
<dbReference type="OrthoDB" id="3404933at2"/>
<dbReference type="EMBL" id="FMHW01000002">
    <property type="protein sequence ID" value="SCL40585.1"/>
    <property type="molecule type" value="Genomic_DNA"/>
</dbReference>
<dbReference type="AlphaFoldDB" id="A0A1C6TGH7"/>
<protein>
    <submittedName>
        <fullName evidence="2">DivIVA domain-containing protein</fullName>
    </submittedName>
</protein>
<organism evidence="2 3">
    <name type="scientific">Micromonospora pallida</name>
    <dbReference type="NCBI Taxonomy" id="145854"/>
    <lineage>
        <taxon>Bacteria</taxon>
        <taxon>Bacillati</taxon>
        <taxon>Actinomycetota</taxon>
        <taxon>Actinomycetes</taxon>
        <taxon>Micromonosporales</taxon>
        <taxon>Micromonosporaceae</taxon>
        <taxon>Micromonospora</taxon>
    </lineage>
</organism>
<proteinExistence type="predicted"/>
<dbReference type="InterPro" id="IPR019933">
    <property type="entry name" value="DivIVA_domain"/>
</dbReference>
<evidence type="ECO:0000256" key="1">
    <source>
        <dbReference type="SAM" id="MobiDB-lite"/>
    </source>
</evidence>
<keyword evidence="3" id="KW-1185">Reference proteome</keyword>
<gene>
    <name evidence="2" type="ORF">GA0074692_5874</name>
</gene>
<feature type="compositionally biased region" description="Basic and acidic residues" evidence="1">
    <location>
        <begin position="53"/>
        <end position="68"/>
    </location>
</feature>
<name>A0A1C6TGH7_9ACTN</name>
<dbReference type="NCBIfam" id="TIGR03544">
    <property type="entry name" value="DivI1A_domain"/>
    <property type="match status" value="1"/>
</dbReference>